<comment type="caution">
    <text evidence="1">The sequence shown here is derived from an EMBL/GenBank/DDBJ whole genome shotgun (WGS) entry which is preliminary data.</text>
</comment>
<evidence type="ECO:0000313" key="1">
    <source>
        <dbReference type="EMBL" id="MBC3935691.1"/>
    </source>
</evidence>
<dbReference type="Proteomes" id="UP000612361">
    <property type="component" value="Unassembled WGS sequence"/>
</dbReference>
<dbReference type="RefSeq" id="WP_186881265.1">
    <property type="nucleotide sequence ID" value="NZ_JAGSPL010000006.1"/>
</dbReference>
<evidence type="ECO:0000313" key="2">
    <source>
        <dbReference type="Proteomes" id="UP000612361"/>
    </source>
</evidence>
<accession>A0A923KZU4</accession>
<name>A0A923KZU4_9BURK</name>
<proteinExistence type="predicted"/>
<dbReference type="EMBL" id="JACOGG010000009">
    <property type="protein sequence ID" value="MBC3935691.1"/>
    <property type="molecule type" value="Genomic_DNA"/>
</dbReference>
<dbReference type="AlphaFoldDB" id="A0A923KZU4"/>
<organism evidence="1 2">
    <name type="scientific">Undibacterium rugosum</name>
    <dbReference type="NCBI Taxonomy" id="2762291"/>
    <lineage>
        <taxon>Bacteria</taxon>
        <taxon>Pseudomonadati</taxon>
        <taxon>Pseudomonadota</taxon>
        <taxon>Betaproteobacteria</taxon>
        <taxon>Burkholderiales</taxon>
        <taxon>Oxalobacteraceae</taxon>
        <taxon>Undibacterium</taxon>
    </lineage>
</organism>
<gene>
    <name evidence="1" type="ORF">H8K47_10000</name>
</gene>
<reference evidence="1" key="1">
    <citation type="submission" date="2020-08" db="EMBL/GenBank/DDBJ databases">
        <title>Novel species isolated from subtropical streams in China.</title>
        <authorList>
            <person name="Lu H."/>
        </authorList>
    </citation>
    <scope>NUCLEOTIDE SEQUENCE</scope>
    <source>
        <strain evidence="1">CY7W</strain>
    </source>
</reference>
<keyword evidence="2" id="KW-1185">Reference proteome</keyword>
<dbReference type="Pfam" id="PF11162">
    <property type="entry name" value="DUF2946"/>
    <property type="match status" value="1"/>
</dbReference>
<sequence length="123" mass="12807">MSRLSISPRLFHLLVRTVLMFYVLTLGVAMAATLVKTETGSLICTSTGYKMISVKGEPESGGGNSHILDCPLCVASGLPPTVLDTADWQAPHALSYATLSIPAARLAAIVSAPLPARGPPSDC</sequence>
<protein>
    <submittedName>
        <fullName evidence="1">DUF2946 family protein</fullName>
    </submittedName>
</protein>
<dbReference type="InterPro" id="IPR021333">
    <property type="entry name" value="DUF2946"/>
</dbReference>